<organism evidence="10 11">
    <name type="scientific">Clonorchis sinensis</name>
    <name type="common">Chinese liver fluke</name>
    <dbReference type="NCBI Taxonomy" id="79923"/>
    <lineage>
        <taxon>Eukaryota</taxon>
        <taxon>Metazoa</taxon>
        <taxon>Spiralia</taxon>
        <taxon>Lophotrochozoa</taxon>
        <taxon>Platyhelminthes</taxon>
        <taxon>Trematoda</taxon>
        <taxon>Digenea</taxon>
        <taxon>Opisthorchiida</taxon>
        <taxon>Opisthorchiata</taxon>
        <taxon>Opisthorchiidae</taxon>
        <taxon>Clonorchis</taxon>
    </lineage>
</organism>
<dbReference type="PROSITE" id="PS00027">
    <property type="entry name" value="HOMEOBOX_1"/>
    <property type="match status" value="1"/>
</dbReference>
<feature type="region of interest" description="Disordered" evidence="8">
    <location>
        <begin position="646"/>
        <end position="672"/>
    </location>
</feature>
<feature type="compositionally biased region" description="Low complexity" evidence="8">
    <location>
        <begin position="144"/>
        <end position="157"/>
    </location>
</feature>
<dbReference type="InterPro" id="IPR020479">
    <property type="entry name" value="HD_metazoa"/>
</dbReference>
<evidence type="ECO:0000256" key="4">
    <source>
        <dbReference type="ARBA" id="ARBA00023155"/>
    </source>
</evidence>
<dbReference type="CDD" id="cd00086">
    <property type="entry name" value="homeodomain"/>
    <property type="match status" value="1"/>
</dbReference>
<keyword evidence="5 6" id="KW-0539">Nucleus</keyword>
<dbReference type="GO" id="GO:0009952">
    <property type="term" value="P:anterior/posterior pattern specification"/>
    <property type="evidence" value="ECO:0007669"/>
    <property type="project" value="TreeGrafter"/>
</dbReference>
<keyword evidence="3 6" id="KW-0238">DNA-binding</keyword>
<feature type="compositionally biased region" description="Polar residues" evidence="8">
    <location>
        <begin position="430"/>
        <end position="439"/>
    </location>
</feature>
<proteinExistence type="predicted"/>
<dbReference type="InterPro" id="IPR001827">
    <property type="entry name" value="Homeobox_Antennapedia_CS"/>
</dbReference>
<feature type="region of interest" description="Disordered" evidence="8">
    <location>
        <begin position="593"/>
        <end position="625"/>
    </location>
</feature>
<keyword evidence="2" id="KW-0217">Developmental protein</keyword>
<dbReference type="Pfam" id="PF00046">
    <property type="entry name" value="Homeodomain"/>
    <property type="match status" value="1"/>
</dbReference>
<dbReference type="InterPro" id="IPR017970">
    <property type="entry name" value="Homeobox_CS"/>
</dbReference>
<dbReference type="GO" id="GO:0000978">
    <property type="term" value="F:RNA polymerase II cis-regulatory region sequence-specific DNA binding"/>
    <property type="evidence" value="ECO:0007669"/>
    <property type="project" value="TreeGrafter"/>
</dbReference>
<evidence type="ECO:0000259" key="9">
    <source>
        <dbReference type="PROSITE" id="PS50071"/>
    </source>
</evidence>
<feature type="region of interest" description="Disordered" evidence="8">
    <location>
        <begin position="354"/>
        <end position="463"/>
    </location>
</feature>
<dbReference type="InterPro" id="IPR009057">
    <property type="entry name" value="Homeodomain-like_sf"/>
</dbReference>
<dbReference type="PROSITE" id="PS00032">
    <property type="entry name" value="ANTENNAPEDIA"/>
    <property type="match status" value="1"/>
</dbReference>
<dbReference type="GO" id="GO:0045944">
    <property type="term" value="P:positive regulation of transcription by RNA polymerase II"/>
    <property type="evidence" value="ECO:0007669"/>
    <property type="project" value="TreeGrafter"/>
</dbReference>
<dbReference type="SMART" id="SM00389">
    <property type="entry name" value="HOX"/>
    <property type="match status" value="1"/>
</dbReference>
<feature type="compositionally biased region" description="Low complexity" evidence="8">
    <location>
        <begin position="610"/>
        <end position="621"/>
    </location>
</feature>
<dbReference type="GO" id="GO:0000981">
    <property type="term" value="F:DNA-binding transcription factor activity, RNA polymerase II-specific"/>
    <property type="evidence" value="ECO:0007669"/>
    <property type="project" value="InterPro"/>
</dbReference>
<feature type="compositionally biased region" description="Acidic residues" evidence="8">
    <location>
        <begin position="440"/>
        <end position="450"/>
    </location>
</feature>
<dbReference type="PRINTS" id="PR00024">
    <property type="entry name" value="HOMEOBOX"/>
</dbReference>
<dbReference type="AlphaFoldDB" id="G7YRU1"/>
<evidence type="ECO:0000256" key="1">
    <source>
        <dbReference type="ARBA" id="ARBA00004123"/>
    </source>
</evidence>
<reference evidence="10" key="1">
    <citation type="journal article" date="2011" name="Genome Biol.">
        <title>The draft genome of the carcinogenic human liver fluke Clonorchis sinensis.</title>
        <authorList>
            <person name="Wang X."/>
            <person name="Chen W."/>
            <person name="Huang Y."/>
            <person name="Sun J."/>
            <person name="Men J."/>
            <person name="Liu H."/>
            <person name="Luo F."/>
            <person name="Guo L."/>
            <person name="Lv X."/>
            <person name="Deng C."/>
            <person name="Zhou C."/>
            <person name="Fan Y."/>
            <person name="Li X."/>
            <person name="Huang L."/>
            <person name="Hu Y."/>
            <person name="Liang C."/>
            <person name="Hu X."/>
            <person name="Xu J."/>
            <person name="Yu X."/>
        </authorList>
    </citation>
    <scope>NUCLEOTIDE SEQUENCE [LARGE SCALE GENOMIC DNA]</scope>
    <source>
        <strain evidence="10">Henan</strain>
    </source>
</reference>
<feature type="compositionally biased region" description="Polar residues" evidence="8">
    <location>
        <begin position="369"/>
        <end position="419"/>
    </location>
</feature>
<dbReference type="InterPro" id="IPR001356">
    <property type="entry name" value="HD"/>
</dbReference>
<feature type="compositionally biased region" description="Polar residues" evidence="8">
    <location>
        <begin position="179"/>
        <end position="199"/>
    </location>
</feature>
<feature type="region of interest" description="Disordered" evidence="8">
    <location>
        <begin position="125"/>
        <end position="199"/>
    </location>
</feature>
<reference key="2">
    <citation type="submission" date="2011-10" db="EMBL/GenBank/DDBJ databases">
        <title>The genome and transcriptome sequence of Clonorchis sinensis provide insights into the carcinogenic liver fluke.</title>
        <authorList>
            <person name="Wang X."/>
            <person name="Huang Y."/>
            <person name="Chen W."/>
            <person name="Liu H."/>
            <person name="Guo L."/>
            <person name="Chen Y."/>
            <person name="Luo F."/>
            <person name="Zhou W."/>
            <person name="Sun J."/>
            <person name="Mao Q."/>
            <person name="Liang P."/>
            <person name="Zhou C."/>
            <person name="Tian Y."/>
            <person name="Men J."/>
            <person name="Lv X."/>
            <person name="Huang L."/>
            <person name="Zhou J."/>
            <person name="Hu Y."/>
            <person name="Li R."/>
            <person name="Zhang F."/>
            <person name="Lei H."/>
            <person name="Li X."/>
            <person name="Hu X."/>
            <person name="Liang C."/>
            <person name="Xu J."/>
            <person name="Wu Z."/>
            <person name="Yu X."/>
        </authorList>
    </citation>
    <scope>NUCLEOTIDE SEQUENCE</scope>
    <source>
        <strain>Henan</strain>
    </source>
</reference>
<evidence type="ECO:0000256" key="2">
    <source>
        <dbReference type="ARBA" id="ARBA00022473"/>
    </source>
</evidence>
<dbReference type="EMBL" id="DF144061">
    <property type="protein sequence ID" value="GAA55671.1"/>
    <property type="molecule type" value="Genomic_DNA"/>
</dbReference>
<evidence type="ECO:0000256" key="8">
    <source>
        <dbReference type="SAM" id="MobiDB-lite"/>
    </source>
</evidence>
<comment type="subcellular location">
    <subcellularLocation>
        <location evidence="1 6 7">Nucleus</location>
    </subcellularLocation>
</comment>
<evidence type="ECO:0000256" key="6">
    <source>
        <dbReference type="PROSITE-ProRule" id="PRU00108"/>
    </source>
</evidence>
<dbReference type="PANTHER" id="PTHR45771">
    <property type="entry name" value="HOMEOTIC PROTEIN DEFORMED"/>
    <property type="match status" value="1"/>
</dbReference>
<accession>G7YRU1</accession>
<feature type="domain" description="Homeobox" evidence="9">
    <location>
        <begin position="458"/>
        <end position="518"/>
    </location>
</feature>
<dbReference type="Gene3D" id="1.10.10.60">
    <property type="entry name" value="Homeodomain-like"/>
    <property type="match status" value="1"/>
</dbReference>
<dbReference type="PANTHER" id="PTHR45771:SF6">
    <property type="entry name" value="HOMEOTIC PROTEIN SEX COMBS REDUCED"/>
    <property type="match status" value="1"/>
</dbReference>
<feature type="DNA-binding region" description="Homeobox" evidence="6">
    <location>
        <begin position="460"/>
        <end position="519"/>
    </location>
</feature>
<feature type="compositionally biased region" description="Polar residues" evidence="8">
    <location>
        <begin position="125"/>
        <end position="135"/>
    </location>
</feature>
<feature type="region of interest" description="Disordered" evidence="8">
    <location>
        <begin position="738"/>
        <end position="763"/>
    </location>
</feature>
<dbReference type="Proteomes" id="UP000008909">
    <property type="component" value="Unassembled WGS sequence"/>
</dbReference>
<dbReference type="GO" id="GO:0005654">
    <property type="term" value="C:nucleoplasm"/>
    <property type="evidence" value="ECO:0007669"/>
    <property type="project" value="TreeGrafter"/>
</dbReference>
<dbReference type="PROSITE" id="PS50071">
    <property type="entry name" value="HOMEOBOX_2"/>
    <property type="match status" value="1"/>
</dbReference>
<evidence type="ECO:0000256" key="5">
    <source>
        <dbReference type="ARBA" id="ARBA00023242"/>
    </source>
</evidence>
<sequence length="763" mass="83422">MSVLLSMHSSQTTGGIPKHLIGSFTYEGSVASVEGCCTDTDATGFGTRVGNAGTVVSQSCVNLPPKFISPCVGQSSSLHSATVSYNLMGLVRPEFCGDDGNHPMDGNFVTSSTVNPKNGRLFTDSTIPYSRSSPSVGVFPSRTSLPYSSPISDSNSSTRVDRRDSVPYSKYNPPDEPSNFRSENRTLSNYPEETYNSESDMSHMGDPLFNYQQLVLNNRRGISLSSGLLENMEYNQDLGCRRITGAQGPFEMSSLENSWKDAGFPTATQNVHHFGLNKYSPPVNVDLHLPTNDKLSSRIDDDSNFCDVNGKLVMHPNRIQFGIVPGHGSNSNISQPAAQTTVIYPWMKRVHSKASKQFLQKNSRKSQSKHSVNNPNKGSASKKPTTTEEVTPDSSTFAPEAATSKSTSGKFDVSDSPTWTEDEITGELGANNSKKSDTTFGDENESDSEEFAYLSQSTDTKRTRTAYTRQQILELEKEFHYNKYLTRKRRLEIAHTLTLSERQIKIWFQNRRMKWKKEHHLPGMKQRLIEPRSPVTSRNHHLCPPLVQSNVSTLPMGTMKLPQDYRSLIDPGMCRVPADFTYAPFPAMSNPIPPSDQWPSTLGHPMSFNSSASSTDTGPSSVLPGTNFPYNNDAYSSIVTSIGPVSAQQYSRSPHDQTEQSSNSPLVQPPHSVITSISSSAGLRYNVSKTNSPREFTPGLVPATALATSKLKSLHSYTCAPKSSGLSISHLTGDRSYALFGGGNSTSNSSVASSGQSSHETVD</sequence>
<evidence type="ECO:0000256" key="7">
    <source>
        <dbReference type="RuleBase" id="RU000682"/>
    </source>
</evidence>
<evidence type="ECO:0000256" key="3">
    <source>
        <dbReference type="ARBA" id="ARBA00023125"/>
    </source>
</evidence>
<dbReference type="InterPro" id="IPR050609">
    <property type="entry name" value="Antp_homeobox_Deformed_sf"/>
</dbReference>
<name>G7YRU1_CLOSI</name>
<keyword evidence="11" id="KW-1185">Reference proteome</keyword>
<gene>
    <name evidence="10" type="ORF">CLF_108664</name>
</gene>
<protein>
    <submittedName>
        <fullName evidence="10">Homeobox protein Hox-B4a</fullName>
    </submittedName>
</protein>
<evidence type="ECO:0000313" key="10">
    <source>
        <dbReference type="EMBL" id="GAA55671.1"/>
    </source>
</evidence>
<feature type="compositionally biased region" description="Low complexity" evidence="8">
    <location>
        <begin position="745"/>
        <end position="763"/>
    </location>
</feature>
<evidence type="ECO:0000313" key="11">
    <source>
        <dbReference type="Proteomes" id="UP000008909"/>
    </source>
</evidence>
<keyword evidence="4 6" id="KW-0371">Homeobox</keyword>
<dbReference type="SUPFAM" id="SSF46689">
    <property type="entry name" value="Homeodomain-like"/>
    <property type="match status" value="1"/>
</dbReference>